<dbReference type="UniPathway" id="UPA00626">
    <property type="reaction ID" value="UER00678"/>
</dbReference>
<comment type="similarity">
    <text evidence="3 9">Belongs to the alpha-acetolactate decarboxylase family.</text>
</comment>
<dbReference type="InterPro" id="IPR005128">
    <property type="entry name" value="Acetolactate_a_deCO2ase"/>
</dbReference>
<organism evidence="10 11">
    <name type="scientific">Clostridium frigidicarnis</name>
    <dbReference type="NCBI Taxonomy" id="84698"/>
    <lineage>
        <taxon>Bacteria</taxon>
        <taxon>Bacillati</taxon>
        <taxon>Bacillota</taxon>
        <taxon>Clostridia</taxon>
        <taxon>Eubacteriales</taxon>
        <taxon>Clostridiaceae</taxon>
        <taxon>Clostridium</taxon>
    </lineage>
</organism>
<dbReference type="Proteomes" id="UP000198619">
    <property type="component" value="Unassembled WGS sequence"/>
</dbReference>
<evidence type="ECO:0000256" key="3">
    <source>
        <dbReference type="ARBA" id="ARBA00007106"/>
    </source>
</evidence>
<dbReference type="PIRSF" id="PIRSF001332">
    <property type="entry name" value="Acetolac_decarb"/>
    <property type="match status" value="1"/>
</dbReference>
<proteinExistence type="inferred from homology"/>
<dbReference type="PANTHER" id="PTHR35524:SF1">
    <property type="entry name" value="ALPHA-ACETOLACTATE DECARBOXYLASE"/>
    <property type="match status" value="1"/>
</dbReference>
<dbReference type="NCBIfam" id="TIGR01252">
    <property type="entry name" value="acetolac_decarb"/>
    <property type="match status" value="1"/>
</dbReference>
<evidence type="ECO:0000256" key="7">
    <source>
        <dbReference type="ARBA" id="ARBA00023061"/>
    </source>
</evidence>
<dbReference type="SUPFAM" id="SSF117856">
    <property type="entry name" value="AF0104/ALDC/Ptd012-like"/>
    <property type="match status" value="1"/>
</dbReference>
<evidence type="ECO:0000256" key="4">
    <source>
        <dbReference type="ARBA" id="ARBA00013204"/>
    </source>
</evidence>
<dbReference type="Pfam" id="PF03306">
    <property type="entry name" value="AAL_decarboxy"/>
    <property type="match status" value="1"/>
</dbReference>
<reference evidence="10 11" key="1">
    <citation type="submission" date="2016-10" db="EMBL/GenBank/DDBJ databases">
        <authorList>
            <person name="de Groot N.N."/>
        </authorList>
    </citation>
    <scope>NUCLEOTIDE SEQUENCE [LARGE SCALE GENOMIC DNA]</scope>
    <source>
        <strain evidence="10 11">DSM 12271</strain>
    </source>
</reference>
<dbReference type="GO" id="GO:0045151">
    <property type="term" value="P:acetoin biosynthetic process"/>
    <property type="evidence" value="ECO:0007669"/>
    <property type="project" value="UniProtKB-UniRule"/>
</dbReference>
<gene>
    <name evidence="10" type="ORF">SAMN04488528_10334</name>
</gene>
<dbReference type="OrthoDB" id="8612680at2"/>
<dbReference type="AlphaFoldDB" id="A0A1I1ACX5"/>
<dbReference type="CDD" id="cd17299">
    <property type="entry name" value="acetolactate_decarboxylase"/>
    <property type="match status" value="1"/>
</dbReference>
<evidence type="ECO:0000256" key="6">
    <source>
        <dbReference type="ARBA" id="ARBA00022793"/>
    </source>
</evidence>
<comment type="pathway">
    <text evidence="2 9">Polyol metabolism; (R,R)-butane-2,3-diol biosynthesis; (R,R)-butane-2,3-diol from pyruvate: step 2/3.</text>
</comment>
<evidence type="ECO:0000313" key="10">
    <source>
        <dbReference type="EMBL" id="SFB35352.1"/>
    </source>
</evidence>
<dbReference type="PANTHER" id="PTHR35524">
    <property type="entry name" value="ALPHA-ACETOLACTATE DECARBOXYLASE"/>
    <property type="match status" value="1"/>
</dbReference>
<keyword evidence="7 9" id="KW-0005">Acetoin biosynthesis</keyword>
<dbReference type="Gene3D" id="3.30.1330.80">
    <property type="entry name" value="Hypothetical protein, similar to alpha- acetolactate decarboxylase, domain 2"/>
    <property type="match status" value="2"/>
</dbReference>
<dbReference type="EMBL" id="FOKI01000033">
    <property type="protein sequence ID" value="SFB35352.1"/>
    <property type="molecule type" value="Genomic_DNA"/>
</dbReference>
<dbReference type="RefSeq" id="WP_090042602.1">
    <property type="nucleotide sequence ID" value="NZ_FOKI01000033.1"/>
</dbReference>
<evidence type="ECO:0000256" key="8">
    <source>
        <dbReference type="ARBA" id="ARBA00023239"/>
    </source>
</evidence>
<dbReference type="STRING" id="84698.SAMN04488528_10334"/>
<dbReference type="GO" id="GO:0047605">
    <property type="term" value="F:acetolactate decarboxylase activity"/>
    <property type="evidence" value="ECO:0007669"/>
    <property type="project" value="UniProtKB-UniRule"/>
</dbReference>
<comment type="catalytic activity">
    <reaction evidence="1 9">
        <text>(2S)-2-acetolactate + H(+) = (R)-acetoin + CO2</text>
        <dbReference type="Rhea" id="RHEA:21580"/>
        <dbReference type="ChEBI" id="CHEBI:15378"/>
        <dbReference type="ChEBI" id="CHEBI:15686"/>
        <dbReference type="ChEBI" id="CHEBI:16526"/>
        <dbReference type="ChEBI" id="CHEBI:58476"/>
        <dbReference type="EC" id="4.1.1.5"/>
    </reaction>
</comment>
<dbReference type="EC" id="4.1.1.5" evidence="4 9"/>
<protein>
    <recommendedName>
        <fullName evidence="5 9">Alpha-acetolactate decarboxylase</fullName>
        <ecNumber evidence="4 9">4.1.1.5</ecNumber>
    </recommendedName>
</protein>
<keyword evidence="11" id="KW-1185">Reference proteome</keyword>
<evidence type="ECO:0000256" key="9">
    <source>
        <dbReference type="PIRNR" id="PIRNR001332"/>
    </source>
</evidence>
<evidence type="ECO:0000256" key="1">
    <source>
        <dbReference type="ARBA" id="ARBA00001784"/>
    </source>
</evidence>
<evidence type="ECO:0000256" key="2">
    <source>
        <dbReference type="ARBA" id="ARBA00005170"/>
    </source>
</evidence>
<name>A0A1I1ACX5_9CLOT</name>
<accession>A0A1I1ACX5</accession>
<evidence type="ECO:0000256" key="5">
    <source>
        <dbReference type="ARBA" id="ARBA00020164"/>
    </source>
</evidence>
<keyword evidence="8 9" id="KW-0456">Lyase</keyword>
<keyword evidence="6 9" id="KW-0210">Decarboxylase</keyword>
<sequence length="238" mass="27017">MNKLYQASTLNALILGNFQGVTTVGELLAKGSYGIGTFEGLDGELIALDGKVYNGKGNGSIQEYGKDEKSAFAVMYNISDNAKDYSFQNIINFEHLKENLNRVINEDYKNKNVFYVLKAEVTLNSVKVRSFYKQEKPYKTLPQLVSSQTEYTYENCKGYFVGVWCPIYVEGLNMPGWHLHFLSHDKTKGGHMLEVDIKEAKITIEDKTDFEMVLPTNEEFKSINLNSDLRKDTEKVEG</sequence>
<evidence type="ECO:0000313" key="11">
    <source>
        <dbReference type="Proteomes" id="UP000198619"/>
    </source>
</evidence>